<organism evidence="2 3">
    <name type="scientific">Peteryoungia ipomoeae</name>
    <dbReference type="NCBI Taxonomy" id="1210932"/>
    <lineage>
        <taxon>Bacteria</taxon>
        <taxon>Pseudomonadati</taxon>
        <taxon>Pseudomonadota</taxon>
        <taxon>Alphaproteobacteria</taxon>
        <taxon>Hyphomicrobiales</taxon>
        <taxon>Rhizobiaceae</taxon>
        <taxon>Peteryoungia</taxon>
    </lineage>
</organism>
<dbReference type="Proteomes" id="UP000308828">
    <property type="component" value="Unassembled WGS sequence"/>
</dbReference>
<gene>
    <name evidence="2" type="ORF">FAA97_03680</name>
</gene>
<dbReference type="EMBL" id="STGV01000001">
    <property type="protein sequence ID" value="THV25312.1"/>
    <property type="molecule type" value="Genomic_DNA"/>
</dbReference>
<dbReference type="AlphaFoldDB" id="A0A4S8P8Q4"/>
<proteinExistence type="predicted"/>
<feature type="region of interest" description="Disordered" evidence="1">
    <location>
        <begin position="257"/>
        <end position="300"/>
    </location>
</feature>
<feature type="region of interest" description="Disordered" evidence="1">
    <location>
        <begin position="190"/>
        <end position="221"/>
    </location>
</feature>
<sequence length="300" mass="30415">MTTVPPYDLPSGFAAVLVACLALSGCQTNPVDLLTVDATSDPATPSPEVLQNGTYRDPMVSVQGKTGAQPSGALPLRESASPRLTGHSRPMAAAHTEIAEPPPEVLAQLQGTQQTLGAAAPIAADLGELTMQPTGVRAGSNSIFAAGQGAATAPPSETTVSGSSLLPAELPRVGVQATSKSLFSPTVAANQNEQPAPAPAATRPIASPTVDDEAPVLRKLSDPRPKRKILALREPPVAPAEAVEITEAQLVALDAVPETESEIAGPTDQGPAPATKKAWLPSLSKLLSGGKKSAAQPASP</sequence>
<evidence type="ECO:0000313" key="3">
    <source>
        <dbReference type="Proteomes" id="UP000308828"/>
    </source>
</evidence>
<dbReference type="OrthoDB" id="8364302at2"/>
<reference evidence="2 3" key="1">
    <citation type="submission" date="2019-04" db="EMBL/GenBank/DDBJ databases">
        <title>Genome sequence of strain shin9-1.</title>
        <authorList>
            <person name="Gao J."/>
            <person name="Sun J."/>
        </authorList>
    </citation>
    <scope>NUCLEOTIDE SEQUENCE [LARGE SCALE GENOMIC DNA]</scope>
    <source>
        <strain evidence="3">shin9-1</strain>
    </source>
</reference>
<name>A0A4S8P8Q4_9HYPH</name>
<accession>A0A4S8P8Q4</accession>
<evidence type="ECO:0000256" key="1">
    <source>
        <dbReference type="SAM" id="MobiDB-lite"/>
    </source>
</evidence>
<protein>
    <submittedName>
        <fullName evidence="2">Uncharacterized protein</fullName>
    </submittedName>
</protein>
<keyword evidence="3" id="KW-1185">Reference proteome</keyword>
<feature type="compositionally biased region" description="Low complexity" evidence="1">
    <location>
        <begin position="282"/>
        <end position="293"/>
    </location>
</feature>
<feature type="compositionally biased region" description="Low complexity" evidence="1">
    <location>
        <begin position="190"/>
        <end position="208"/>
    </location>
</feature>
<comment type="caution">
    <text evidence="2">The sequence shown here is derived from an EMBL/GenBank/DDBJ whole genome shotgun (WGS) entry which is preliminary data.</text>
</comment>
<evidence type="ECO:0000313" key="2">
    <source>
        <dbReference type="EMBL" id="THV25312.1"/>
    </source>
</evidence>
<dbReference type="RefSeq" id="WP_136597159.1">
    <property type="nucleotide sequence ID" value="NZ_STGV01000001.1"/>
</dbReference>